<evidence type="ECO:0000256" key="7">
    <source>
        <dbReference type="SAM" id="MobiDB-lite"/>
    </source>
</evidence>
<dbReference type="GeneID" id="98646761"/>
<dbReference type="CDD" id="cd14014">
    <property type="entry name" value="STKc_PknB_like"/>
    <property type="match status" value="1"/>
</dbReference>
<keyword evidence="1" id="KW-0723">Serine/threonine-protein kinase</keyword>
<feature type="region of interest" description="Disordered" evidence="7">
    <location>
        <begin position="335"/>
        <end position="498"/>
    </location>
</feature>
<dbReference type="EC" id="2.7.11.1" evidence="9"/>
<accession>A0ABX5YL17</accession>
<feature type="coiled-coil region" evidence="6">
    <location>
        <begin position="282"/>
        <end position="309"/>
    </location>
</feature>
<keyword evidence="10" id="KW-1185">Reference proteome</keyword>
<evidence type="ECO:0000259" key="8">
    <source>
        <dbReference type="PROSITE" id="PS50011"/>
    </source>
</evidence>
<dbReference type="Pfam" id="PF00069">
    <property type="entry name" value="Pkinase"/>
    <property type="match status" value="1"/>
</dbReference>
<evidence type="ECO:0000256" key="6">
    <source>
        <dbReference type="SAM" id="Coils"/>
    </source>
</evidence>
<dbReference type="InterPro" id="IPR000719">
    <property type="entry name" value="Prot_kinase_dom"/>
</dbReference>
<evidence type="ECO:0000256" key="5">
    <source>
        <dbReference type="ARBA" id="ARBA00022840"/>
    </source>
</evidence>
<feature type="compositionally biased region" description="Acidic residues" evidence="7">
    <location>
        <begin position="487"/>
        <end position="498"/>
    </location>
</feature>
<feature type="compositionally biased region" description="Low complexity" evidence="7">
    <location>
        <begin position="425"/>
        <end position="461"/>
    </location>
</feature>
<protein>
    <submittedName>
        <fullName evidence="9">Serine/threonine-protein kinase PknB</fullName>
        <ecNumber evidence="9">2.7.11.1</ecNumber>
    </submittedName>
</protein>
<feature type="compositionally biased region" description="Pro residues" evidence="7">
    <location>
        <begin position="462"/>
        <end position="472"/>
    </location>
</feature>
<keyword evidence="5" id="KW-0067">ATP-binding</keyword>
<feature type="compositionally biased region" description="Basic and acidic residues" evidence="7">
    <location>
        <begin position="473"/>
        <end position="486"/>
    </location>
</feature>
<evidence type="ECO:0000256" key="2">
    <source>
        <dbReference type="ARBA" id="ARBA00022679"/>
    </source>
</evidence>
<dbReference type="Gene3D" id="1.10.510.10">
    <property type="entry name" value="Transferase(Phosphotransferase) domain 1"/>
    <property type="match status" value="1"/>
</dbReference>
<reference evidence="9 10" key="1">
    <citation type="submission" date="2019-08" db="EMBL/GenBank/DDBJ databases">
        <title>Deep-cultivation of Planctomycetes and their phenomic and genomic characterization uncovers novel biology.</title>
        <authorList>
            <person name="Wiegand S."/>
            <person name="Jogler M."/>
            <person name="Boedeker C."/>
            <person name="Pinto D."/>
            <person name="Vollmers J."/>
            <person name="Rivas-Marin E."/>
            <person name="Kohn T."/>
            <person name="Peeters S.H."/>
            <person name="Heuer A."/>
            <person name="Rast P."/>
            <person name="Oberbeckmann S."/>
            <person name="Bunk B."/>
            <person name="Jeske O."/>
            <person name="Meyerdierks A."/>
            <person name="Storesund J.E."/>
            <person name="Kallscheuer N."/>
            <person name="Luecker S."/>
            <person name="Lage O.M."/>
            <person name="Pohl T."/>
            <person name="Merkel B.J."/>
            <person name="Hornburger P."/>
            <person name="Mueller R.-W."/>
            <person name="Bruemmer F."/>
            <person name="Labrenz M."/>
            <person name="Spormann A.M."/>
            <person name="Op den Camp H."/>
            <person name="Overmann J."/>
            <person name="Amann R."/>
            <person name="Jetten M.S.M."/>
            <person name="Mascher T."/>
            <person name="Medema M.H."/>
            <person name="Devos D.P."/>
            <person name="Kaster A.-K."/>
            <person name="Ovreas L."/>
            <person name="Rohde M."/>
            <person name="Galperin M.Y."/>
            <person name="Jogler C."/>
        </authorList>
    </citation>
    <scope>NUCLEOTIDE SEQUENCE [LARGE SCALE GENOMIC DNA]</scope>
    <source>
        <strain evidence="9 10">DSM 8797</strain>
    </source>
</reference>
<evidence type="ECO:0000313" key="10">
    <source>
        <dbReference type="Proteomes" id="UP000322887"/>
    </source>
</evidence>
<keyword evidence="6" id="KW-0175">Coiled coil</keyword>
<dbReference type="PANTHER" id="PTHR24351">
    <property type="entry name" value="RIBOSOMAL PROTEIN S6 KINASE"/>
    <property type="match status" value="1"/>
</dbReference>
<dbReference type="Gene3D" id="3.30.200.20">
    <property type="entry name" value="Phosphorylase Kinase, domain 1"/>
    <property type="match status" value="1"/>
</dbReference>
<feature type="compositionally biased region" description="Low complexity" evidence="7">
    <location>
        <begin position="367"/>
        <end position="390"/>
    </location>
</feature>
<name>A0ABX5YL17_9PLAN</name>
<dbReference type="RefSeq" id="WP_002648652.1">
    <property type="nucleotide sequence ID" value="NZ_CAXBMG010000050.1"/>
</dbReference>
<keyword evidence="2 9" id="KW-0808">Transferase</keyword>
<gene>
    <name evidence="9" type="primary">pknB_6</name>
    <name evidence="9" type="ORF">GmarT_21750</name>
</gene>
<proteinExistence type="predicted"/>
<dbReference type="SMART" id="SM00220">
    <property type="entry name" value="S_TKc"/>
    <property type="match status" value="1"/>
</dbReference>
<evidence type="ECO:0000256" key="1">
    <source>
        <dbReference type="ARBA" id="ARBA00022527"/>
    </source>
</evidence>
<feature type="compositionally biased region" description="Pro residues" evidence="7">
    <location>
        <begin position="391"/>
        <end position="424"/>
    </location>
</feature>
<evidence type="ECO:0000313" key="9">
    <source>
        <dbReference type="EMBL" id="QEG16312.1"/>
    </source>
</evidence>
<keyword evidence="3" id="KW-0547">Nucleotide-binding</keyword>
<keyword evidence="4 9" id="KW-0418">Kinase</keyword>
<organism evidence="9 10">
    <name type="scientific">Gimesia maris</name>
    <dbReference type="NCBI Taxonomy" id="122"/>
    <lineage>
        <taxon>Bacteria</taxon>
        <taxon>Pseudomonadati</taxon>
        <taxon>Planctomycetota</taxon>
        <taxon>Planctomycetia</taxon>
        <taxon>Planctomycetales</taxon>
        <taxon>Planctomycetaceae</taxon>
        <taxon>Gimesia</taxon>
    </lineage>
</organism>
<dbReference type="SUPFAM" id="SSF56112">
    <property type="entry name" value="Protein kinase-like (PK-like)"/>
    <property type="match status" value="1"/>
</dbReference>
<feature type="domain" description="Protein kinase" evidence="8">
    <location>
        <begin position="16"/>
        <end position="281"/>
    </location>
</feature>
<dbReference type="PROSITE" id="PS50011">
    <property type="entry name" value="PROTEIN_KINASE_DOM"/>
    <property type="match status" value="1"/>
</dbReference>
<dbReference type="Proteomes" id="UP000322887">
    <property type="component" value="Chromosome"/>
</dbReference>
<dbReference type="EMBL" id="CP042910">
    <property type="protein sequence ID" value="QEG16312.1"/>
    <property type="molecule type" value="Genomic_DNA"/>
</dbReference>
<dbReference type="GO" id="GO:0004674">
    <property type="term" value="F:protein serine/threonine kinase activity"/>
    <property type="evidence" value="ECO:0007669"/>
    <property type="project" value="UniProtKB-EC"/>
</dbReference>
<evidence type="ECO:0000256" key="4">
    <source>
        <dbReference type="ARBA" id="ARBA00022777"/>
    </source>
</evidence>
<dbReference type="InterPro" id="IPR011009">
    <property type="entry name" value="Kinase-like_dom_sf"/>
</dbReference>
<sequence length="498" mass="56101">MAETETKEADNIVDEYELVNLIVDGSTTQIWEVKEQGGANSFVMKRLLPEPMTKPEIVATMKLEAKVAAALDHPNLIHLHKFVKNKKNIYLLMDYFRSPNLRSQISSDRQGVQARLRKLIESTAMALGHMHEKGWVHKDIKPENILISKSSEVKIIDFGLAVPVAKGLGKLFGKPKTVQGTRSYIAPETIKKEPLGPAADIYSLGITIFEILTGKTPFHGENPKEVLLKHISEKPQPPSNFNPNVSPEMDEFILKMLAKKPENRHASMEEVASTIRNLKMFKAEISEIIAQEKADAEEAEKESMKEKRLDSRADARLSELVKENPELAKQLIADRKANAKPKPKPEPAPQKKPQQQPQQPPQPMYPPQYQQPMYPPQYQQPMYPPQYQGQPMPPGGYPPPPQGYPQQPYPPQQYPQQPYPPQPQQPGQQPPQQQQPPAQQQPAQQPPAANAPPQQSQAPQQPAKPPQNQPEPPKNEEKEQKSKNDDDLPFMDELPDVI</sequence>
<evidence type="ECO:0000256" key="3">
    <source>
        <dbReference type="ARBA" id="ARBA00022741"/>
    </source>
</evidence>